<keyword evidence="1" id="KW-0812">Transmembrane</keyword>
<dbReference type="Proteomes" id="UP000036987">
    <property type="component" value="Unassembled WGS sequence"/>
</dbReference>
<dbReference type="InterPro" id="IPR057713">
    <property type="entry name" value="DUF7953"/>
</dbReference>
<reference evidence="5" key="1">
    <citation type="journal article" date="2016" name="Nature">
        <title>The genome of the seagrass Zostera marina reveals angiosperm adaptation to the sea.</title>
        <authorList>
            <person name="Olsen J.L."/>
            <person name="Rouze P."/>
            <person name="Verhelst B."/>
            <person name="Lin Y.-C."/>
            <person name="Bayer T."/>
            <person name="Collen J."/>
            <person name="Dattolo E."/>
            <person name="De Paoli E."/>
            <person name="Dittami S."/>
            <person name="Maumus F."/>
            <person name="Michel G."/>
            <person name="Kersting A."/>
            <person name="Lauritano C."/>
            <person name="Lohaus R."/>
            <person name="Toepel M."/>
            <person name="Tonon T."/>
            <person name="Vanneste K."/>
            <person name="Amirebrahimi M."/>
            <person name="Brakel J."/>
            <person name="Bostroem C."/>
            <person name="Chovatia M."/>
            <person name="Grimwood J."/>
            <person name="Jenkins J.W."/>
            <person name="Jueterbock A."/>
            <person name="Mraz A."/>
            <person name="Stam W.T."/>
            <person name="Tice H."/>
            <person name="Bornberg-Bauer E."/>
            <person name="Green P.J."/>
            <person name="Pearson G.A."/>
            <person name="Procaccini G."/>
            <person name="Duarte C.M."/>
            <person name="Schmutz J."/>
            <person name="Reusch T.B.H."/>
            <person name="Van de Peer Y."/>
        </authorList>
    </citation>
    <scope>NUCLEOTIDE SEQUENCE [LARGE SCALE GENOMIC DNA]</scope>
    <source>
        <strain evidence="5">cv. Finnish</strain>
    </source>
</reference>
<keyword evidence="2" id="KW-0732">Signal</keyword>
<name>A0A0K9PCW7_ZOSMR</name>
<dbReference type="PANTHER" id="PTHR33780">
    <property type="entry name" value="EXPRESSED PROTEIN"/>
    <property type="match status" value="1"/>
</dbReference>
<sequence length="227" mass="26174">MRKSQFLLLFPLVICNLLLCLFVPGTLSSRNVTLRSIQIFTTHTYFPFKRSIYFQCKGENLITLPDVTDEKSLYKFNGEESWQPLTELPAEKCKRCGVYEKDPIQTSSFDEWELCPENFIDGEYIYFKKNEFNATFSCLDCGLPANFTRSFDDNDGNNSSAKTLRTTGIVIGVMVPVILIVGLVVGFFYWRKRKRDSERAQFLKMFNDIDGEIDDDIEDELGIGRII</sequence>
<dbReference type="PANTHER" id="PTHR33780:SF3">
    <property type="entry name" value="EXPRESSED PROTEIN"/>
    <property type="match status" value="1"/>
</dbReference>
<evidence type="ECO:0000313" key="5">
    <source>
        <dbReference type="Proteomes" id="UP000036987"/>
    </source>
</evidence>
<evidence type="ECO:0000256" key="1">
    <source>
        <dbReference type="SAM" id="Phobius"/>
    </source>
</evidence>
<comment type="caution">
    <text evidence="4">The sequence shown here is derived from an EMBL/GenBank/DDBJ whole genome shotgun (WGS) entry which is preliminary data.</text>
</comment>
<protein>
    <recommendedName>
        <fullName evidence="3">DUF7953 domain-containing protein</fullName>
    </recommendedName>
</protein>
<feature type="chain" id="PRO_5005527799" description="DUF7953 domain-containing protein" evidence="2">
    <location>
        <begin position="29"/>
        <end position="227"/>
    </location>
</feature>
<keyword evidence="1" id="KW-1133">Transmembrane helix</keyword>
<organism evidence="4 5">
    <name type="scientific">Zostera marina</name>
    <name type="common">Eelgrass</name>
    <dbReference type="NCBI Taxonomy" id="29655"/>
    <lineage>
        <taxon>Eukaryota</taxon>
        <taxon>Viridiplantae</taxon>
        <taxon>Streptophyta</taxon>
        <taxon>Embryophyta</taxon>
        <taxon>Tracheophyta</taxon>
        <taxon>Spermatophyta</taxon>
        <taxon>Magnoliopsida</taxon>
        <taxon>Liliopsida</taxon>
        <taxon>Zosteraceae</taxon>
        <taxon>Zostera</taxon>
    </lineage>
</organism>
<dbReference type="OMA" id="NEWELCP"/>
<feature type="domain" description="DUF7953" evidence="3">
    <location>
        <begin position="30"/>
        <end position="138"/>
    </location>
</feature>
<dbReference type="EMBL" id="LFYR01000938">
    <property type="protein sequence ID" value="KMZ66903.1"/>
    <property type="molecule type" value="Genomic_DNA"/>
</dbReference>
<proteinExistence type="predicted"/>
<evidence type="ECO:0000256" key="2">
    <source>
        <dbReference type="SAM" id="SignalP"/>
    </source>
</evidence>
<accession>A0A0K9PCW7</accession>
<dbReference type="OrthoDB" id="2014701at2759"/>
<feature type="signal peptide" evidence="2">
    <location>
        <begin position="1"/>
        <end position="28"/>
    </location>
</feature>
<keyword evidence="5" id="KW-1185">Reference proteome</keyword>
<dbReference type="Pfam" id="PF25829">
    <property type="entry name" value="DUF7953"/>
    <property type="match status" value="1"/>
</dbReference>
<keyword evidence="1" id="KW-0472">Membrane</keyword>
<evidence type="ECO:0000313" key="4">
    <source>
        <dbReference type="EMBL" id="KMZ66903.1"/>
    </source>
</evidence>
<dbReference type="AlphaFoldDB" id="A0A0K9PCW7"/>
<feature type="transmembrane region" description="Helical" evidence="1">
    <location>
        <begin position="169"/>
        <end position="190"/>
    </location>
</feature>
<evidence type="ECO:0000259" key="3">
    <source>
        <dbReference type="Pfam" id="PF25829"/>
    </source>
</evidence>
<gene>
    <name evidence="4" type="ORF">ZOSMA_282G00020</name>
</gene>